<evidence type="ECO:0000313" key="13">
    <source>
        <dbReference type="Proteomes" id="UP000522688"/>
    </source>
</evidence>
<dbReference type="InterPro" id="IPR036291">
    <property type="entry name" value="NAD(P)-bd_dom_sf"/>
</dbReference>
<reference evidence="11 13" key="2">
    <citation type="submission" date="2020-07" db="EMBL/GenBank/DDBJ databases">
        <title>Sequencing the genomes of 1000 actinobacteria strains.</title>
        <authorList>
            <person name="Klenk H.-P."/>
        </authorList>
    </citation>
    <scope>NUCLEOTIDE SEQUENCE [LARGE SCALE GENOMIC DNA]</scope>
    <source>
        <strain evidence="11 13">DSM 10309</strain>
    </source>
</reference>
<dbReference type="NCBIfam" id="NF002652">
    <property type="entry name" value="PRK02318.2-5"/>
    <property type="match status" value="1"/>
</dbReference>
<evidence type="ECO:0000256" key="1">
    <source>
        <dbReference type="ARBA" id="ARBA00006541"/>
    </source>
</evidence>
<dbReference type="PRINTS" id="PR00084">
    <property type="entry name" value="MTLDHDRGNASE"/>
</dbReference>
<evidence type="ECO:0000313" key="10">
    <source>
        <dbReference type="EMBL" id="GEK84539.1"/>
    </source>
</evidence>
<evidence type="ECO:0000256" key="6">
    <source>
        <dbReference type="ARBA" id="ARBA00048615"/>
    </source>
</evidence>
<dbReference type="OrthoDB" id="271711at2"/>
<dbReference type="InterPro" id="IPR013118">
    <property type="entry name" value="Mannitol_DH_C"/>
</dbReference>
<dbReference type="EMBL" id="BJUV01000042">
    <property type="protein sequence ID" value="GEK84539.1"/>
    <property type="molecule type" value="Genomic_DNA"/>
</dbReference>
<evidence type="ECO:0000313" key="11">
    <source>
        <dbReference type="EMBL" id="MBA8812360.1"/>
    </source>
</evidence>
<dbReference type="SUPFAM" id="SSF48179">
    <property type="entry name" value="6-phosphogluconate dehydrogenase C-terminal domain-like"/>
    <property type="match status" value="1"/>
</dbReference>
<evidence type="ECO:0000256" key="3">
    <source>
        <dbReference type="ARBA" id="ARBA00016219"/>
    </source>
</evidence>
<keyword evidence="4 7" id="KW-0560">Oxidoreductase</keyword>
<dbReference type="Proteomes" id="UP000321154">
    <property type="component" value="Unassembled WGS sequence"/>
</dbReference>
<dbReference type="EC" id="1.1.1.17" evidence="2 7"/>
<reference evidence="10 12" key="1">
    <citation type="submission" date="2019-07" db="EMBL/GenBank/DDBJ databases">
        <title>Whole genome shotgun sequence of Frigoribacterium faeni NBRC 103066.</title>
        <authorList>
            <person name="Hosoyama A."/>
            <person name="Uohara A."/>
            <person name="Ohji S."/>
            <person name="Ichikawa N."/>
        </authorList>
    </citation>
    <scope>NUCLEOTIDE SEQUENCE [LARGE SCALE GENOMIC DNA]</scope>
    <source>
        <strain evidence="10 12">NBRC 103066</strain>
    </source>
</reference>
<evidence type="ECO:0000256" key="5">
    <source>
        <dbReference type="ARBA" id="ARBA00023027"/>
    </source>
</evidence>
<protein>
    <recommendedName>
        <fullName evidence="3 7">Mannitol-1-phosphate 5-dehydrogenase</fullName>
        <ecNumber evidence="2 7">1.1.1.17</ecNumber>
    </recommendedName>
</protein>
<evidence type="ECO:0000259" key="9">
    <source>
        <dbReference type="Pfam" id="PF08125"/>
    </source>
</evidence>
<dbReference type="HAMAP" id="MF_00196">
    <property type="entry name" value="Mannitol_dehydrog"/>
    <property type="match status" value="1"/>
</dbReference>
<organism evidence="11 13">
    <name type="scientific">Frigoribacterium faeni</name>
    <dbReference type="NCBI Taxonomy" id="145483"/>
    <lineage>
        <taxon>Bacteria</taxon>
        <taxon>Bacillati</taxon>
        <taxon>Actinomycetota</taxon>
        <taxon>Actinomycetes</taxon>
        <taxon>Micrococcales</taxon>
        <taxon>Microbacteriaceae</taxon>
        <taxon>Frigoribacterium</taxon>
    </lineage>
</organism>
<dbReference type="GO" id="GO:0005829">
    <property type="term" value="C:cytosol"/>
    <property type="evidence" value="ECO:0007669"/>
    <property type="project" value="TreeGrafter"/>
</dbReference>
<dbReference type="SUPFAM" id="SSF51735">
    <property type="entry name" value="NAD(P)-binding Rossmann-fold domains"/>
    <property type="match status" value="1"/>
</dbReference>
<evidence type="ECO:0000256" key="2">
    <source>
        <dbReference type="ARBA" id="ARBA00012939"/>
    </source>
</evidence>
<name>A0A7W3JGE5_9MICO</name>
<dbReference type="Pfam" id="PF08125">
    <property type="entry name" value="Mannitol_dh_C"/>
    <property type="match status" value="1"/>
</dbReference>
<keyword evidence="5 7" id="KW-0520">NAD</keyword>
<feature type="binding site" evidence="7">
    <location>
        <begin position="7"/>
        <end position="18"/>
    </location>
    <ligand>
        <name>NAD(+)</name>
        <dbReference type="ChEBI" id="CHEBI:57540"/>
    </ligand>
</feature>
<dbReference type="EMBL" id="JACGWW010000001">
    <property type="protein sequence ID" value="MBA8812360.1"/>
    <property type="molecule type" value="Genomic_DNA"/>
</dbReference>
<evidence type="ECO:0000259" key="8">
    <source>
        <dbReference type="Pfam" id="PF01232"/>
    </source>
</evidence>
<gene>
    <name evidence="7 10" type="primary">mtlD</name>
    <name evidence="11" type="ORF">FB463_000584</name>
    <name evidence="10" type="ORF">FFA01_28480</name>
</gene>
<dbReference type="PANTHER" id="PTHR30524:SF0">
    <property type="entry name" value="ALTRONATE OXIDOREDUCTASE-RELATED"/>
    <property type="match status" value="1"/>
</dbReference>
<keyword evidence="12" id="KW-1185">Reference proteome</keyword>
<dbReference type="InterPro" id="IPR000669">
    <property type="entry name" value="Mannitol_DH"/>
</dbReference>
<proteinExistence type="inferred from homology"/>
<comment type="catalytic activity">
    <reaction evidence="6 7">
        <text>D-mannitol 1-phosphate + NAD(+) = beta-D-fructose 6-phosphate + NADH + H(+)</text>
        <dbReference type="Rhea" id="RHEA:19661"/>
        <dbReference type="ChEBI" id="CHEBI:15378"/>
        <dbReference type="ChEBI" id="CHEBI:57540"/>
        <dbReference type="ChEBI" id="CHEBI:57634"/>
        <dbReference type="ChEBI" id="CHEBI:57945"/>
        <dbReference type="ChEBI" id="CHEBI:61381"/>
        <dbReference type="EC" id="1.1.1.17"/>
    </reaction>
</comment>
<dbReference type="InterPro" id="IPR013131">
    <property type="entry name" value="Mannitol_DH_N"/>
</dbReference>
<evidence type="ECO:0000313" key="12">
    <source>
        <dbReference type="Proteomes" id="UP000321154"/>
    </source>
</evidence>
<dbReference type="AlphaFoldDB" id="A0A7W3JGE5"/>
<feature type="domain" description="Mannitol dehydrogenase N-terminal" evidence="8">
    <location>
        <begin position="6"/>
        <end position="191"/>
    </location>
</feature>
<dbReference type="Gene3D" id="1.10.1040.10">
    <property type="entry name" value="N-(1-d-carboxylethyl)-l-norvaline Dehydrogenase, domain 2"/>
    <property type="match status" value="1"/>
</dbReference>
<feature type="domain" description="Mannitol dehydrogenase C-terminal" evidence="9">
    <location>
        <begin position="198"/>
        <end position="339"/>
    </location>
</feature>
<dbReference type="InterPro" id="IPR008927">
    <property type="entry name" value="6-PGluconate_DH-like_C_sf"/>
</dbReference>
<dbReference type="InterPro" id="IPR013328">
    <property type="entry name" value="6PGD_dom2"/>
</dbReference>
<dbReference type="InterPro" id="IPR023028">
    <property type="entry name" value="Mannitol_1_phos_5_DH"/>
</dbReference>
<dbReference type="PANTHER" id="PTHR30524">
    <property type="entry name" value="MANNITOL-1-PHOSPHATE 5-DEHYDROGENASE"/>
    <property type="match status" value="1"/>
</dbReference>
<sequence>MAQSKKAVHFGAGNIGRGFVAQFLHASGYEVVFADVNDDLIGSLQAQSSFEVHEVGEDSRTTVVDGYRAINSRSDEEALVAEIATADIVTTAVGARILPFVAPVIAKGLAQRSADRAPLAVIACENAINATDSLAAAVREHVPAADAVFANCAIDRIVPEQAGGTLDVTIESFFEWVVESTPFGDARPDIQGVTWVADLEPFIERKLFTVNTAHAAAAYHGFRKGLASIREALDDAEVMTEVRGVLAETKSLLVAKHGLDADEQQAYIEKNLVRIANPHLPDTTERVGRNPLRKLSRHERFVGPASQLAERGMTSDALVRAVRAALDFSVPDDVESVELQALLTSGLDVGELTTTLTGVLADHPLFPALRDAVADKTSA</sequence>
<comment type="similarity">
    <text evidence="1 7">Belongs to the mannitol dehydrogenase family.</text>
</comment>
<comment type="caution">
    <text evidence="11">The sequence shown here is derived from an EMBL/GenBank/DDBJ whole genome shotgun (WGS) entry which is preliminary data.</text>
</comment>
<dbReference type="Pfam" id="PF01232">
    <property type="entry name" value="Mannitol_dh"/>
    <property type="match status" value="1"/>
</dbReference>
<dbReference type="GO" id="GO:0019592">
    <property type="term" value="P:mannitol catabolic process"/>
    <property type="evidence" value="ECO:0007669"/>
    <property type="project" value="TreeGrafter"/>
</dbReference>
<dbReference type="Gene3D" id="3.40.50.720">
    <property type="entry name" value="NAD(P)-binding Rossmann-like Domain"/>
    <property type="match status" value="1"/>
</dbReference>
<evidence type="ECO:0000256" key="7">
    <source>
        <dbReference type="HAMAP-Rule" id="MF_00196"/>
    </source>
</evidence>
<evidence type="ECO:0000256" key="4">
    <source>
        <dbReference type="ARBA" id="ARBA00023002"/>
    </source>
</evidence>
<dbReference type="GO" id="GO:0008926">
    <property type="term" value="F:mannitol-1-phosphate 5-dehydrogenase activity"/>
    <property type="evidence" value="ECO:0007669"/>
    <property type="project" value="UniProtKB-UniRule"/>
</dbReference>
<dbReference type="RefSeq" id="WP_146856861.1">
    <property type="nucleotide sequence ID" value="NZ_BAAAHR010000002.1"/>
</dbReference>
<dbReference type="Proteomes" id="UP000522688">
    <property type="component" value="Unassembled WGS sequence"/>
</dbReference>
<accession>A0A7W3JGE5</accession>